<keyword evidence="1" id="KW-0677">Repeat</keyword>
<name>A0A662Z2T8_9STAP</name>
<reference evidence="6 7" key="1">
    <citation type="submission" date="2016-10" db="EMBL/GenBank/DDBJ databases">
        <authorList>
            <person name="Varghese N."/>
            <person name="Submissions S."/>
        </authorList>
    </citation>
    <scope>NUCLEOTIDE SEQUENCE [LARGE SCALE GENOMIC DNA]</scope>
    <source>
        <strain evidence="6 7">IBRC-M10081</strain>
    </source>
</reference>
<evidence type="ECO:0000256" key="3">
    <source>
        <dbReference type="PROSITE-ProRule" id="PRU00339"/>
    </source>
</evidence>
<protein>
    <recommendedName>
        <fullName evidence="8">Tetratricopeptide repeat-containing protein</fullName>
    </recommendedName>
</protein>
<evidence type="ECO:0008006" key="8">
    <source>
        <dbReference type="Google" id="ProtNLM"/>
    </source>
</evidence>
<dbReference type="PANTHER" id="PTHR44186:SF1">
    <property type="entry name" value="BARDET-BIEDL SYNDROME 4 PROTEIN"/>
    <property type="match status" value="1"/>
</dbReference>
<dbReference type="InterPro" id="IPR011990">
    <property type="entry name" value="TPR-like_helical_dom_sf"/>
</dbReference>
<reference evidence="5" key="2">
    <citation type="journal article" date="2021" name="PeerJ">
        <title>Extensive microbial diversity within the chicken gut microbiome revealed by metagenomics and culture.</title>
        <authorList>
            <person name="Gilroy R."/>
            <person name="Ravi A."/>
            <person name="Getino M."/>
            <person name="Pursley I."/>
            <person name="Horton D.L."/>
            <person name="Alikhan N.F."/>
            <person name="Baker D."/>
            <person name="Gharbi K."/>
            <person name="Hall N."/>
            <person name="Watson M."/>
            <person name="Adriaenssens E.M."/>
            <person name="Foster-Nyarko E."/>
            <person name="Jarju S."/>
            <person name="Secka A."/>
            <person name="Antonio M."/>
            <person name="Oren A."/>
            <person name="Chaudhuri R.R."/>
            <person name="La Ragione R."/>
            <person name="Hildebrand F."/>
            <person name="Pallen M.J."/>
        </authorList>
    </citation>
    <scope>NUCLEOTIDE SEQUENCE</scope>
    <source>
        <strain evidence="5">6019</strain>
    </source>
</reference>
<feature type="coiled-coil region" evidence="4">
    <location>
        <begin position="137"/>
        <end position="164"/>
    </location>
</feature>
<dbReference type="AlphaFoldDB" id="A0A662Z2T8"/>
<dbReference type="InterPro" id="IPR019734">
    <property type="entry name" value="TPR_rpt"/>
</dbReference>
<gene>
    <name evidence="5" type="ORF">K8V35_04340</name>
    <name evidence="6" type="ORF">SAMN05192557_0354</name>
</gene>
<dbReference type="EMBL" id="FOIT01000001">
    <property type="protein sequence ID" value="SEV83585.1"/>
    <property type="molecule type" value="Genomic_DNA"/>
</dbReference>
<keyword evidence="2 3" id="KW-0802">TPR repeat</keyword>
<accession>A0A662Z2T8</accession>
<feature type="repeat" description="TPR" evidence="3">
    <location>
        <begin position="272"/>
        <end position="305"/>
    </location>
</feature>
<proteinExistence type="predicted"/>
<dbReference type="PANTHER" id="PTHR44186">
    <property type="match status" value="1"/>
</dbReference>
<evidence type="ECO:0000313" key="7">
    <source>
        <dbReference type="Proteomes" id="UP000243605"/>
    </source>
</evidence>
<keyword evidence="4" id="KW-0175">Coiled coil</keyword>
<dbReference type="OrthoDB" id="2080803at2"/>
<evidence type="ECO:0000313" key="6">
    <source>
        <dbReference type="EMBL" id="SEV83585.1"/>
    </source>
</evidence>
<dbReference type="Proteomes" id="UP000243605">
    <property type="component" value="Unassembled WGS sequence"/>
</dbReference>
<evidence type="ECO:0000256" key="4">
    <source>
        <dbReference type="SAM" id="Coils"/>
    </source>
</evidence>
<dbReference type="Gene3D" id="1.25.40.10">
    <property type="entry name" value="Tetratricopeptide repeat domain"/>
    <property type="match status" value="2"/>
</dbReference>
<evidence type="ECO:0000256" key="2">
    <source>
        <dbReference type="ARBA" id="ARBA00022803"/>
    </source>
</evidence>
<sequence>MSEITKLIDEINEKQIVDETHVSNITDALTQYTSESDFVELFQLGDALMSFGHIYDAEKIFEYLHENGEHDDDIVAFLTDIYITDNRLDDALSLINSAPKTVVTLMIKAEIFQQLNMPDISFNLLHEARKLGDDVIIDFAIAELHNYEGNIVDAEEAYTKVLEKETEVNGVYIHLRLAKLYLLQMNHEKALEHYDLVEEEHFQNEDLHDKALAASLNEQYEMAKTLFTRVINNEPHMMQAYINLADIHEKENEIESAINVIKSYLVQDDQNAMMYSKLGTLHFKIDEVSEAIETLSRSIQIDGSYQESITRILEILLLSGRTEQLDQFEEYIDTDELVAENIYLLAKVAAENESYDDAERLYERAYEHLSHSVLFMTDYYYFLLEIASKESYSVLNQLILLEPDNIEWVHEKERLALERD</sequence>
<dbReference type="RefSeq" id="WP_091473319.1">
    <property type="nucleotide sequence ID" value="NZ_FOIT01000001.1"/>
</dbReference>
<dbReference type="PROSITE" id="PS50005">
    <property type="entry name" value="TPR"/>
    <property type="match status" value="1"/>
</dbReference>
<evidence type="ECO:0000313" key="5">
    <source>
        <dbReference type="EMBL" id="HJE19560.1"/>
    </source>
</evidence>
<dbReference type="SMART" id="SM00028">
    <property type="entry name" value="TPR"/>
    <property type="match status" value="6"/>
</dbReference>
<evidence type="ECO:0000256" key="1">
    <source>
        <dbReference type="ARBA" id="ARBA00022737"/>
    </source>
</evidence>
<organism evidence="6 7">
    <name type="scientific">Aliicoccus persicus</name>
    <dbReference type="NCBI Taxonomy" id="930138"/>
    <lineage>
        <taxon>Bacteria</taxon>
        <taxon>Bacillati</taxon>
        <taxon>Bacillota</taxon>
        <taxon>Bacilli</taxon>
        <taxon>Bacillales</taxon>
        <taxon>Staphylococcaceae</taxon>
        <taxon>Aliicoccus</taxon>
    </lineage>
</organism>
<dbReference type="EMBL" id="DYYI01000045">
    <property type="protein sequence ID" value="HJE19560.1"/>
    <property type="molecule type" value="Genomic_DNA"/>
</dbReference>
<dbReference type="Pfam" id="PF13432">
    <property type="entry name" value="TPR_16"/>
    <property type="match status" value="1"/>
</dbReference>
<keyword evidence="7" id="KW-1185">Reference proteome</keyword>
<dbReference type="Proteomes" id="UP000763505">
    <property type="component" value="Unassembled WGS sequence"/>
</dbReference>
<reference evidence="5" key="3">
    <citation type="submission" date="2021-09" db="EMBL/GenBank/DDBJ databases">
        <authorList>
            <person name="Gilroy R."/>
        </authorList>
    </citation>
    <scope>NUCLEOTIDE SEQUENCE</scope>
    <source>
        <strain evidence="5">6019</strain>
    </source>
</reference>
<dbReference type="SUPFAM" id="SSF48452">
    <property type="entry name" value="TPR-like"/>
    <property type="match status" value="1"/>
</dbReference>